<keyword evidence="3" id="KW-1185">Reference proteome</keyword>
<evidence type="ECO:0000313" key="3">
    <source>
        <dbReference type="Proteomes" id="UP000800082"/>
    </source>
</evidence>
<gene>
    <name evidence="2" type="ORF">M421DRAFT_115962</name>
</gene>
<dbReference type="Proteomes" id="UP000800082">
    <property type="component" value="Unassembled WGS sequence"/>
</dbReference>
<dbReference type="RefSeq" id="XP_033454475.1">
    <property type="nucleotide sequence ID" value="XM_033587249.1"/>
</dbReference>
<sequence>MSGSREVQQCRNSKPNPSLIMTDHETGAESIPTVESRDRGENDHSIGPVAATSIVHAVQRSVVNQIGSPSPPLPVHDREPDYSSDGFSPTFNCQPVYSPGPVYLYHRSSQRAQHKPSGNPAVVRRMVRRRLAERDIGPLYQQIKSKTDYGPMVLEAHLTRIMLSYADNLEREARTKGETDISRLVRKNAVHLAGRLVCRRFPKGTLLYKPDLRKTERIFSTMNIEPGFRGTIHREEVRRETWTATLKTFWYEMYPLAM</sequence>
<dbReference type="EMBL" id="ML978956">
    <property type="protein sequence ID" value="KAF1934227.1"/>
    <property type="molecule type" value="Genomic_DNA"/>
</dbReference>
<organism evidence="2 3">
    <name type="scientific">Didymella exigua CBS 183.55</name>
    <dbReference type="NCBI Taxonomy" id="1150837"/>
    <lineage>
        <taxon>Eukaryota</taxon>
        <taxon>Fungi</taxon>
        <taxon>Dikarya</taxon>
        <taxon>Ascomycota</taxon>
        <taxon>Pezizomycotina</taxon>
        <taxon>Dothideomycetes</taxon>
        <taxon>Pleosporomycetidae</taxon>
        <taxon>Pleosporales</taxon>
        <taxon>Pleosporineae</taxon>
        <taxon>Didymellaceae</taxon>
        <taxon>Didymella</taxon>
    </lineage>
</organism>
<accession>A0A6A5S9T5</accession>
<dbReference type="AlphaFoldDB" id="A0A6A5S9T5"/>
<protein>
    <submittedName>
        <fullName evidence="2">Uncharacterized protein</fullName>
    </submittedName>
</protein>
<feature type="region of interest" description="Disordered" evidence="1">
    <location>
        <begin position="1"/>
        <end position="46"/>
    </location>
</feature>
<evidence type="ECO:0000256" key="1">
    <source>
        <dbReference type="SAM" id="MobiDB-lite"/>
    </source>
</evidence>
<proteinExistence type="predicted"/>
<reference evidence="2" key="1">
    <citation type="journal article" date="2020" name="Stud. Mycol.">
        <title>101 Dothideomycetes genomes: a test case for predicting lifestyles and emergence of pathogens.</title>
        <authorList>
            <person name="Haridas S."/>
            <person name="Albert R."/>
            <person name="Binder M."/>
            <person name="Bloem J."/>
            <person name="Labutti K."/>
            <person name="Salamov A."/>
            <person name="Andreopoulos B."/>
            <person name="Baker S."/>
            <person name="Barry K."/>
            <person name="Bills G."/>
            <person name="Bluhm B."/>
            <person name="Cannon C."/>
            <person name="Castanera R."/>
            <person name="Culley D."/>
            <person name="Daum C."/>
            <person name="Ezra D."/>
            <person name="Gonzalez J."/>
            <person name="Henrissat B."/>
            <person name="Kuo A."/>
            <person name="Liang C."/>
            <person name="Lipzen A."/>
            <person name="Lutzoni F."/>
            <person name="Magnuson J."/>
            <person name="Mondo S."/>
            <person name="Nolan M."/>
            <person name="Ohm R."/>
            <person name="Pangilinan J."/>
            <person name="Park H.-J."/>
            <person name="Ramirez L."/>
            <person name="Alfaro M."/>
            <person name="Sun H."/>
            <person name="Tritt A."/>
            <person name="Yoshinaga Y."/>
            <person name="Zwiers L.-H."/>
            <person name="Turgeon B."/>
            <person name="Goodwin S."/>
            <person name="Spatafora J."/>
            <person name="Crous P."/>
            <person name="Grigoriev I."/>
        </authorList>
    </citation>
    <scope>NUCLEOTIDE SEQUENCE</scope>
    <source>
        <strain evidence="2">CBS 183.55</strain>
    </source>
</reference>
<evidence type="ECO:0000313" key="2">
    <source>
        <dbReference type="EMBL" id="KAF1934227.1"/>
    </source>
</evidence>
<name>A0A6A5S9T5_9PLEO</name>
<feature type="compositionally biased region" description="Basic and acidic residues" evidence="1">
    <location>
        <begin position="35"/>
        <end position="44"/>
    </location>
</feature>
<dbReference type="GeneID" id="54344895"/>
<feature type="compositionally biased region" description="Polar residues" evidence="1">
    <location>
        <begin position="1"/>
        <end position="16"/>
    </location>
</feature>